<comment type="caution">
    <text evidence="1">The sequence shown here is derived from an EMBL/GenBank/DDBJ whole genome shotgun (WGS) entry which is preliminary data.</text>
</comment>
<reference evidence="1 2" key="1">
    <citation type="journal article" date="2019" name="Sci. Rep.">
        <title>Orb-weaving spider Araneus ventricosus genome elucidates the spidroin gene catalogue.</title>
        <authorList>
            <person name="Kono N."/>
            <person name="Nakamura H."/>
            <person name="Ohtoshi R."/>
            <person name="Moran D.A.P."/>
            <person name="Shinohara A."/>
            <person name="Yoshida Y."/>
            <person name="Fujiwara M."/>
            <person name="Mori M."/>
            <person name="Tomita M."/>
            <person name="Arakawa K."/>
        </authorList>
    </citation>
    <scope>NUCLEOTIDE SEQUENCE [LARGE SCALE GENOMIC DNA]</scope>
</reference>
<proteinExistence type="predicted"/>
<keyword evidence="2" id="KW-1185">Reference proteome</keyword>
<dbReference type="OrthoDB" id="4843387at2759"/>
<evidence type="ECO:0000313" key="1">
    <source>
        <dbReference type="EMBL" id="GBM54855.1"/>
    </source>
</evidence>
<organism evidence="1 2">
    <name type="scientific">Araneus ventricosus</name>
    <name type="common">Orbweaver spider</name>
    <name type="synonym">Epeira ventricosa</name>
    <dbReference type="NCBI Taxonomy" id="182803"/>
    <lineage>
        <taxon>Eukaryota</taxon>
        <taxon>Metazoa</taxon>
        <taxon>Ecdysozoa</taxon>
        <taxon>Arthropoda</taxon>
        <taxon>Chelicerata</taxon>
        <taxon>Arachnida</taxon>
        <taxon>Araneae</taxon>
        <taxon>Araneomorphae</taxon>
        <taxon>Entelegynae</taxon>
        <taxon>Araneoidea</taxon>
        <taxon>Araneidae</taxon>
        <taxon>Araneus</taxon>
    </lineage>
</organism>
<dbReference type="EMBL" id="BGPR01001476">
    <property type="protein sequence ID" value="GBM54855.1"/>
    <property type="molecule type" value="Genomic_DNA"/>
</dbReference>
<evidence type="ECO:0008006" key="3">
    <source>
        <dbReference type="Google" id="ProtNLM"/>
    </source>
</evidence>
<dbReference type="Proteomes" id="UP000499080">
    <property type="component" value="Unassembled WGS sequence"/>
</dbReference>
<dbReference type="AlphaFoldDB" id="A0A4Y2GPX6"/>
<accession>A0A4Y2GPX6</accession>
<name>A0A4Y2GPX6_ARAVE</name>
<evidence type="ECO:0000313" key="2">
    <source>
        <dbReference type="Proteomes" id="UP000499080"/>
    </source>
</evidence>
<sequence length="124" mass="14542">MKIESIIWKHSKTVCIVVFGYLLLVKEMWDDRIPQKQERSRQKTEACTRENSIIERLATKKNDISSREIMKYLKFNVSALTVCRRIKYSGLMSAIFKETTHTSKKATAVLLAFAKEHLWKNSQF</sequence>
<protein>
    <recommendedName>
        <fullName evidence="3">Transposase Tc1-like domain-containing protein</fullName>
    </recommendedName>
</protein>
<gene>
    <name evidence="1" type="ORF">AVEN_3840_1</name>
</gene>